<dbReference type="Pfam" id="PF04977">
    <property type="entry name" value="DivIC"/>
    <property type="match status" value="1"/>
</dbReference>
<evidence type="ECO:0008006" key="4">
    <source>
        <dbReference type="Google" id="ProtNLM"/>
    </source>
</evidence>
<keyword evidence="1" id="KW-0175">Coiled coil</keyword>
<feature type="transmembrane region" description="Helical" evidence="2">
    <location>
        <begin position="12"/>
        <end position="36"/>
    </location>
</feature>
<keyword evidence="2" id="KW-1133">Transmembrane helix</keyword>
<evidence type="ECO:0000256" key="1">
    <source>
        <dbReference type="SAM" id="Coils"/>
    </source>
</evidence>
<sequence>MRLPRINIRKGKVLVTSLAYGFFSLLIAYCCVSAIAGKAGVLAYQDLLIQKQEIQKAIDYLQAQNLQKSRAIEDLKNNSVVAAEGAAVLGYVRQGEMLIVLPDSWRASVKDGEGELRLPVVMGDSTGLPDAIIRFMAAITGLFALLAIQLFHFNPEAKERKHISLEKQE</sequence>
<feature type="coiled-coil region" evidence="1">
    <location>
        <begin position="44"/>
        <end position="78"/>
    </location>
</feature>
<evidence type="ECO:0000256" key="2">
    <source>
        <dbReference type="SAM" id="Phobius"/>
    </source>
</evidence>
<evidence type="ECO:0000313" key="3">
    <source>
        <dbReference type="EMBL" id="SLM09802.1"/>
    </source>
</evidence>
<keyword evidence="2" id="KW-0812">Transmembrane</keyword>
<gene>
    <name evidence="3" type="ORF">SPIROBIBN47_100032</name>
</gene>
<organism evidence="3">
    <name type="scientific">uncultured spirochete</name>
    <dbReference type="NCBI Taxonomy" id="156406"/>
    <lineage>
        <taxon>Bacteria</taxon>
        <taxon>Pseudomonadati</taxon>
        <taxon>Spirochaetota</taxon>
        <taxon>Spirochaetia</taxon>
        <taxon>Spirochaetales</taxon>
        <taxon>environmental samples</taxon>
    </lineage>
</organism>
<reference evidence="3" key="1">
    <citation type="submission" date="2017-02" db="EMBL/GenBank/DDBJ databases">
        <authorList>
            <person name="Regsiter A."/>
            <person name="William W."/>
        </authorList>
    </citation>
    <scope>NUCLEOTIDE SEQUENCE</scope>
    <source>
        <strain evidence="3">Bib</strain>
    </source>
</reference>
<proteinExistence type="predicted"/>
<dbReference type="InterPro" id="IPR007060">
    <property type="entry name" value="FtsL/DivIC"/>
</dbReference>
<feature type="transmembrane region" description="Helical" evidence="2">
    <location>
        <begin position="131"/>
        <end position="151"/>
    </location>
</feature>
<dbReference type="EMBL" id="FWDM01000002">
    <property type="protein sequence ID" value="SLM09802.1"/>
    <property type="molecule type" value="Genomic_DNA"/>
</dbReference>
<keyword evidence="2" id="KW-0472">Membrane</keyword>
<dbReference type="AlphaFoldDB" id="A0A3P3XFE0"/>
<name>A0A3P3XFE0_9SPIR</name>
<protein>
    <recommendedName>
        <fullName evidence="4">Septum formation initiator</fullName>
    </recommendedName>
</protein>
<accession>A0A3P3XFE0</accession>